<dbReference type="OrthoDB" id="9809850at2"/>
<comment type="caution">
    <text evidence="2">The sequence shown here is derived from an EMBL/GenBank/DDBJ whole genome shotgun (WGS) entry which is preliminary data.</text>
</comment>
<sequence>MFTPTSRYAGLPTTTVTVTGPDGEPRELTYVRRRVIPRPQDHAVLALHTVEPGERLDHLADRYLGDATQYWRICDAAGVLRPDELEHPGQRAPIAMPPSG</sequence>
<dbReference type="EMBL" id="SODF01000001">
    <property type="protein sequence ID" value="TDW22081.1"/>
    <property type="molecule type" value="Genomic_DNA"/>
</dbReference>
<proteinExistence type="predicted"/>
<feature type="region of interest" description="Disordered" evidence="1">
    <location>
        <begin position="1"/>
        <end position="25"/>
    </location>
</feature>
<evidence type="ECO:0000256" key="1">
    <source>
        <dbReference type="SAM" id="MobiDB-lite"/>
    </source>
</evidence>
<protein>
    <recommendedName>
        <fullName evidence="4">LysM domain-containing protein</fullName>
    </recommendedName>
</protein>
<dbReference type="Proteomes" id="UP000295447">
    <property type="component" value="Unassembled WGS sequence"/>
</dbReference>
<evidence type="ECO:0000313" key="2">
    <source>
        <dbReference type="EMBL" id="TDW22081.1"/>
    </source>
</evidence>
<evidence type="ECO:0000313" key="3">
    <source>
        <dbReference type="Proteomes" id="UP000295447"/>
    </source>
</evidence>
<accession>A0A4R7ZY31</accession>
<organism evidence="2 3">
    <name type="scientific">Kribbella kalugense</name>
    <dbReference type="NCBI Taxonomy" id="2512221"/>
    <lineage>
        <taxon>Bacteria</taxon>
        <taxon>Bacillati</taxon>
        <taxon>Actinomycetota</taxon>
        <taxon>Actinomycetes</taxon>
        <taxon>Propionibacteriales</taxon>
        <taxon>Kribbellaceae</taxon>
        <taxon>Kribbella</taxon>
    </lineage>
</organism>
<evidence type="ECO:0008006" key="4">
    <source>
        <dbReference type="Google" id="ProtNLM"/>
    </source>
</evidence>
<dbReference type="AlphaFoldDB" id="A0A4R7ZY31"/>
<dbReference type="RefSeq" id="WP_134115629.1">
    <property type="nucleotide sequence ID" value="NZ_SODF01000001.1"/>
</dbReference>
<gene>
    <name evidence="2" type="ORF">EV650_0913</name>
</gene>
<keyword evidence="3" id="KW-1185">Reference proteome</keyword>
<name>A0A4R7ZY31_9ACTN</name>
<reference evidence="2 3" key="1">
    <citation type="submission" date="2019-03" db="EMBL/GenBank/DDBJ databases">
        <title>Genomic Encyclopedia of Type Strains, Phase III (KMG-III): the genomes of soil and plant-associated and newly described type strains.</title>
        <authorList>
            <person name="Whitman W."/>
        </authorList>
    </citation>
    <scope>NUCLEOTIDE SEQUENCE [LARGE SCALE GENOMIC DNA]</scope>
    <source>
        <strain evidence="2 3">VKM Ac-2570</strain>
    </source>
</reference>